<dbReference type="PANTHER" id="PTHR46753">
    <property type="entry name" value="FYVE AND COILED-COIL DOMAIN-CONTAINING PROTEIN 1"/>
    <property type="match status" value="1"/>
</dbReference>
<dbReference type="GO" id="GO:0005776">
    <property type="term" value="C:autophagosome"/>
    <property type="evidence" value="ECO:0007669"/>
    <property type="project" value="TreeGrafter"/>
</dbReference>
<accession>A0A914P5H7</accession>
<dbReference type="PANTHER" id="PTHR46753:SF2">
    <property type="entry name" value="FYVE AND COILED-COIL DOMAIN-CONTAINING PROTEIN 1"/>
    <property type="match status" value="1"/>
</dbReference>
<keyword evidence="1" id="KW-0175">Coiled coil</keyword>
<feature type="compositionally biased region" description="Low complexity" evidence="2">
    <location>
        <begin position="98"/>
        <end position="112"/>
    </location>
</feature>
<feature type="region of interest" description="Disordered" evidence="2">
    <location>
        <begin position="351"/>
        <end position="389"/>
    </location>
</feature>
<feature type="compositionally biased region" description="Basic residues" evidence="2">
    <location>
        <begin position="635"/>
        <end position="644"/>
    </location>
</feature>
<feature type="compositionally biased region" description="Polar residues" evidence="2">
    <location>
        <begin position="23"/>
        <end position="33"/>
    </location>
</feature>
<feature type="compositionally biased region" description="Low complexity" evidence="2">
    <location>
        <begin position="351"/>
        <end position="363"/>
    </location>
</feature>
<evidence type="ECO:0000256" key="2">
    <source>
        <dbReference type="SAM" id="MobiDB-lite"/>
    </source>
</evidence>
<reference evidence="4" key="1">
    <citation type="submission" date="2022-11" db="UniProtKB">
        <authorList>
            <consortium name="WormBaseParasite"/>
        </authorList>
    </citation>
    <scope>IDENTIFICATION</scope>
</reference>
<name>A0A914P5H7_9BILA</name>
<feature type="region of interest" description="Disordered" evidence="2">
    <location>
        <begin position="1"/>
        <end position="48"/>
    </location>
</feature>
<evidence type="ECO:0000256" key="1">
    <source>
        <dbReference type="SAM" id="Coils"/>
    </source>
</evidence>
<feature type="region of interest" description="Disordered" evidence="2">
    <location>
        <begin position="630"/>
        <end position="700"/>
    </location>
</feature>
<feature type="region of interest" description="Disordered" evidence="2">
    <location>
        <begin position="88"/>
        <end position="112"/>
    </location>
</feature>
<evidence type="ECO:0000313" key="4">
    <source>
        <dbReference type="WBParaSite" id="PDA_v2.g13177.t1"/>
    </source>
</evidence>
<feature type="region of interest" description="Disordered" evidence="2">
    <location>
        <begin position="162"/>
        <end position="193"/>
    </location>
</feature>
<dbReference type="Proteomes" id="UP000887578">
    <property type="component" value="Unplaced"/>
</dbReference>
<feature type="compositionally biased region" description="Polar residues" evidence="2">
    <location>
        <begin position="672"/>
        <end position="683"/>
    </location>
</feature>
<feature type="compositionally biased region" description="Basic and acidic residues" evidence="2">
    <location>
        <begin position="688"/>
        <end position="700"/>
    </location>
</feature>
<feature type="coiled-coil region" evidence="1">
    <location>
        <begin position="472"/>
        <end position="615"/>
    </location>
</feature>
<dbReference type="AlphaFoldDB" id="A0A914P5H7"/>
<organism evidence="3 4">
    <name type="scientific">Panagrolaimus davidi</name>
    <dbReference type="NCBI Taxonomy" id="227884"/>
    <lineage>
        <taxon>Eukaryota</taxon>
        <taxon>Metazoa</taxon>
        <taxon>Ecdysozoa</taxon>
        <taxon>Nematoda</taxon>
        <taxon>Chromadorea</taxon>
        <taxon>Rhabditida</taxon>
        <taxon>Tylenchina</taxon>
        <taxon>Panagrolaimomorpha</taxon>
        <taxon>Panagrolaimoidea</taxon>
        <taxon>Panagrolaimidae</taxon>
        <taxon>Panagrolaimus</taxon>
    </lineage>
</organism>
<keyword evidence="3" id="KW-1185">Reference proteome</keyword>
<feature type="compositionally biased region" description="Basic and acidic residues" evidence="2">
    <location>
        <begin position="364"/>
        <end position="389"/>
    </location>
</feature>
<feature type="compositionally biased region" description="Low complexity" evidence="2">
    <location>
        <begin position="645"/>
        <end position="671"/>
    </location>
</feature>
<evidence type="ECO:0000313" key="3">
    <source>
        <dbReference type="Proteomes" id="UP000887578"/>
    </source>
</evidence>
<protein>
    <submittedName>
        <fullName evidence="4">Uncharacterized protein</fullName>
    </submittedName>
</protein>
<dbReference type="GO" id="GO:0005764">
    <property type="term" value="C:lysosome"/>
    <property type="evidence" value="ECO:0007669"/>
    <property type="project" value="TreeGrafter"/>
</dbReference>
<proteinExistence type="predicted"/>
<dbReference type="WBParaSite" id="PDA_v2.g13177.t1">
    <property type="protein sequence ID" value="PDA_v2.g13177.t1"/>
    <property type="gene ID" value="PDA_v2.g13177"/>
</dbReference>
<feature type="compositionally biased region" description="Polar residues" evidence="2">
    <location>
        <begin position="88"/>
        <end position="97"/>
    </location>
</feature>
<sequence>MNRSAGAKRPDTAKGSLMVRGTGYTTAPSSSGQYKPPSSLAPKRSSVAFGATTRKVRITSQPPLSINPMKRSGSLGSILTNRIPLAPTTTTATREGMSTSSSSGNSNRGNNSNIIYGTSNSQPIICNCQHPADRSFMEDMFVQNLEHRIRVLDLENAMLKNQTSTLSPHRHRPLPTVPLQPSMPSTSSSTKPCYREDTVTMPQDHETLWSSSAPPTASTSTMYNNRKRVEFHEKPQTFNGQQQYSGRNDEELFLQLEDAIKKEQKLDEKLKKQIAENRQLSAVNEEIQSKLEVLTDELRQIEGKVTKERRTLLEDNIDLQRRLDELTPLLAEKEAQIARILNEKEGLSSRLRTTTTQLSSLQSRLEEQKREESILSEMDSERRQENEKLQQRIRSLENEIENYRKRDSENIDEISELKKRLKEEKLMAKKESTMHKKAIEESEILIKENSNLSSQINKLEMIVQQQKTDLANQRFMSEREDEISELKQSERNLRNELTRMEDKLRREQEAVRNLETQLKEMEYDESGSRQELLKTQKELEGLEALSKSLTNENTGLREEKISLNERIEFLQRKKFQLGEKEIEIHGLTESLDEFKRKYNAAMNQLKKDMEAQSERTFELEEIVRRVHELSDSMPSHHRQSRHHQTTPTTGAAPSSRSSSISSRKQLQTSSSVISVESVGTTSAVGRRRISERYRRSQDNE</sequence>
<dbReference type="GO" id="GO:0072383">
    <property type="term" value="P:plus-end-directed vesicle transport along microtubule"/>
    <property type="evidence" value="ECO:0007669"/>
    <property type="project" value="TreeGrafter"/>
</dbReference>
<dbReference type="GO" id="GO:1901098">
    <property type="term" value="P:positive regulation of autophagosome maturation"/>
    <property type="evidence" value="ECO:0007669"/>
    <property type="project" value="TreeGrafter"/>
</dbReference>
<dbReference type="GO" id="GO:0005770">
    <property type="term" value="C:late endosome"/>
    <property type="evidence" value="ECO:0007669"/>
    <property type="project" value="TreeGrafter"/>
</dbReference>